<dbReference type="EMBL" id="BSYR01000008">
    <property type="protein sequence ID" value="GMI70106.1"/>
    <property type="molecule type" value="Genomic_DNA"/>
</dbReference>
<dbReference type="Proteomes" id="UP001165190">
    <property type="component" value="Unassembled WGS sequence"/>
</dbReference>
<comment type="caution">
    <text evidence="1">The sequence shown here is derived from an EMBL/GenBank/DDBJ whole genome shotgun (WGS) entry which is preliminary data.</text>
</comment>
<dbReference type="AlphaFoldDB" id="A0A9W7H4Z5"/>
<accession>A0A9W7H4Z5</accession>
<proteinExistence type="predicted"/>
<reference evidence="1" key="1">
    <citation type="submission" date="2023-05" db="EMBL/GenBank/DDBJ databases">
        <title>Genome and transcriptome analyses reveal genes involved in the formation of fine ridges on petal epidermal cells in Hibiscus trionum.</title>
        <authorList>
            <person name="Koshimizu S."/>
            <person name="Masuda S."/>
            <person name="Ishii T."/>
            <person name="Shirasu K."/>
            <person name="Hoshino A."/>
            <person name="Arita M."/>
        </authorList>
    </citation>
    <scope>NUCLEOTIDE SEQUENCE</scope>
    <source>
        <strain evidence="1">Hamamatsu line</strain>
    </source>
</reference>
<sequence length="91" mass="10176">MLPFDGDDKFSMKKWWLERSTPATPRFLSDDSIFKDGVPLVSNTGLTGTDVMANVGEANWLQLEAILVISDWANGTSPRRPILDGNFSFRI</sequence>
<evidence type="ECO:0000313" key="2">
    <source>
        <dbReference type="Proteomes" id="UP001165190"/>
    </source>
</evidence>
<gene>
    <name evidence="1" type="ORF">HRI_000679900</name>
</gene>
<keyword evidence="2" id="KW-1185">Reference proteome</keyword>
<protein>
    <submittedName>
        <fullName evidence="1">Uncharacterized protein</fullName>
    </submittedName>
</protein>
<evidence type="ECO:0000313" key="1">
    <source>
        <dbReference type="EMBL" id="GMI70106.1"/>
    </source>
</evidence>
<organism evidence="1 2">
    <name type="scientific">Hibiscus trionum</name>
    <name type="common">Flower of an hour</name>
    <dbReference type="NCBI Taxonomy" id="183268"/>
    <lineage>
        <taxon>Eukaryota</taxon>
        <taxon>Viridiplantae</taxon>
        <taxon>Streptophyta</taxon>
        <taxon>Embryophyta</taxon>
        <taxon>Tracheophyta</taxon>
        <taxon>Spermatophyta</taxon>
        <taxon>Magnoliopsida</taxon>
        <taxon>eudicotyledons</taxon>
        <taxon>Gunneridae</taxon>
        <taxon>Pentapetalae</taxon>
        <taxon>rosids</taxon>
        <taxon>malvids</taxon>
        <taxon>Malvales</taxon>
        <taxon>Malvaceae</taxon>
        <taxon>Malvoideae</taxon>
        <taxon>Hibiscus</taxon>
    </lineage>
</organism>
<name>A0A9W7H4Z5_HIBTR</name>